<protein>
    <submittedName>
        <fullName evidence="6">ABC transporter substrate-binding protein</fullName>
    </submittedName>
</protein>
<name>A0ABW1IV42_9BACL</name>
<gene>
    <name evidence="6" type="ORF">ACFPXP_21535</name>
</gene>
<evidence type="ECO:0000256" key="2">
    <source>
        <dbReference type="ARBA" id="ARBA00022448"/>
    </source>
</evidence>
<evidence type="ECO:0000256" key="1">
    <source>
        <dbReference type="ARBA" id="ARBA00005695"/>
    </source>
</evidence>
<dbReference type="Proteomes" id="UP001596250">
    <property type="component" value="Unassembled WGS sequence"/>
</dbReference>
<proteinExistence type="inferred from homology"/>
<keyword evidence="3 4" id="KW-0732">Signal</keyword>
<dbReference type="SUPFAM" id="SSF53850">
    <property type="entry name" value="Periplasmic binding protein-like II"/>
    <property type="match status" value="1"/>
</dbReference>
<evidence type="ECO:0000256" key="3">
    <source>
        <dbReference type="ARBA" id="ARBA00022729"/>
    </source>
</evidence>
<keyword evidence="7" id="KW-1185">Reference proteome</keyword>
<feature type="signal peptide" evidence="4">
    <location>
        <begin position="1"/>
        <end position="16"/>
    </location>
</feature>
<dbReference type="InterPro" id="IPR030678">
    <property type="entry name" value="Peptide/Ni-bd"/>
</dbReference>
<dbReference type="EMBL" id="JBHSQV010000186">
    <property type="protein sequence ID" value="MFC5988995.1"/>
    <property type="molecule type" value="Genomic_DNA"/>
</dbReference>
<keyword evidence="2" id="KW-0813">Transport</keyword>
<dbReference type="InterPro" id="IPR039424">
    <property type="entry name" value="SBP_5"/>
</dbReference>
<evidence type="ECO:0000256" key="4">
    <source>
        <dbReference type="SAM" id="SignalP"/>
    </source>
</evidence>
<evidence type="ECO:0000313" key="7">
    <source>
        <dbReference type="Proteomes" id="UP001596250"/>
    </source>
</evidence>
<feature type="domain" description="Solute-binding protein family 5" evidence="5">
    <location>
        <begin position="76"/>
        <end position="429"/>
    </location>
</feature>
<dbReference type="RefSeq" id="WP_379896644.1">
    <property type="nucleotide sequence ID" value="NZ_CBCSCT010000005.1"/>
</dbReference>
<reference evidence="7" key="1">
    <citation type="journal article" date="2019" name="Int. J. Syst. Evol. Microbiol.">
        <title>The Global Catalogue of Microorganisms (GCM) 10K type strain sequencing project: providing services to taxonomists for standard genome sequencing and annotation.</title>
        <authorList>
            <consortium name="The Broad Institute Genomics Platform"/>
            <consortium name="The Broad Institute Genome Sequencing Center for Infectious Disease"/>
            <person name="Wu L."/>
            <person name="Ma J."/>
        </authorList>
    </citation>
    <scope>NUCLEOTIDE SEQUENCE [LARGE SCALE GENOMIC DNA]</scope>
    <source>
        <strain evidence="7">CCM 8749</strain>
    </source>
</reference>
<dbReference type="CDD" id="cd08518">
    <property type="entry name" value="PBP2_NikA_DppA_OppA_like_19"/>
    <property type="match status" value="1"/>
</dbReference>
<dbReference type="Pfam" id="PF00496">
    <property type="entry name" value="SBP_bac_5"/>
    <property type="match status" value="1"/>
</dbReference>
<dbReference type="Gene3D" id="3.10.105.10">
    <property type="entry name" value="Dipeptide-binding Protein, Domain 3"/>
    <property type="match status" value="1"/>
</dbReference>
<dbReference type="PANTHER" id="PTHR30290:SF9">
    <property type="entry name" value="OLIGOPEPTIDE-BINDING PROTEIN APPA"/>
    <property type="match status" value="1"/>
</dbReference>
<organism evidence="6 7">
    <name type="scientific">Marinicrinis lubricantis</name>
    <dbReference type="NCBI Taxonomy" id="2086470"/>
    <lineage>
        <taxon>Bacteria</taxon>
        <taxon>Bacillati</taxon>
        <taxon>Bacillota</taxon>
        <taxon>Bacilli</taxon>
        <taxon>Bacillales</taxon>
        <taxon>Paenibacillaceae</taxon>
    </lineage>
</organism>
<dbReference type="Gene3D" id="3.40.190.10">
    <property type="entry name" value="Periplasmic binding protein-like II"/>
    <property type="match status" value="1"/>
</dbReference>
<sequence>MALALMALCIALIAAAGCSSESGNPQSAGSDVTRDELILAVGTEPEMGFDPTTGWGRYGSPLFQSTLLKRDDDLNVVNDLAETYEVSSDGKVWTVELRQGVQFSDGEPLTAEDVQFTFETAASSGSVLDLQNLQQVEAVDNDTVRFTLKQAQSTFLDVLITTGIVPKHAYGEDYAERPIGSGPYRLLQWDQGQQLIVEANPLYYGEKPFFQRLTFLFMNEDAAFAAAKAGDVDIAYIPAAFSRQQVSGMRLENVHSVDNRGIMFPVVPAGGENEQGEPVGNDVTADLAIRQAINIAVDRQALVDGVLEGYGTPAFTVNDGLPWWNPDSIIEDGDPEAAAALLEAAGWTDADGDGVREKNGLKAEFTLLYPAGDLTRQSLAIAAADMMVPIGIQIQVEGKSWDELRKQMHANAVMFGWGSHDPLEMYNLYHSEKIGIELFNPGYYKNDKVDAYLDAAMKAVNAEQAMQHWKNAQWDGETGLSARGDAPWAWLVNIDHLYVVNEKLDIGKQRIHPHGHGWPVTDNVVDWKWNE</sequence>
<comment type="caution">
    <text evidence="6">The sequence shown here is derived from an EMBL/GenBank/DDBJ whole genome shotgun (WGS) entry which is preliminary data.</text>
</comment>
<feature type="chain" id="PRO_5046557405" evidence="4">
    <location>
        <begin position="17"/>
        <end position="531"/>
    </location>
</feature>
<evidence type="ECO:0000259" key="5">
    <source>
        <dbReference type="Pfam" id="PF00496"/>
    </source>
</evidence>
<dbReference type="PANTHER" id="PTHR30290">
    <property type="entry name" value="PERIPLASMIC BINDING COMPONENT OF ABC TRANSPORTER"/>
    <property type="match status" value="1"/>
</dbReference>
<dbReference type="PIRSF" id="PIRSF002741">
    <property type="entry name" value="MppA"/>
    <property type="match status" value="1"/>
</dbReference>
<comment type="similarity">
    <text evidence="1">Belongs to the bacterial solute-binding protein 5 family.</text>
</comment>
<dbReference type="InterPro" id="IPR000914">
    <property type="entry name" value="SBP_5_dom"/>
</dbReference>
<evidence type="ECO:0000313" key="6">
    <source>
        <dbReference type="EMBL" id="MFC5988995.1"/>
    </source>
</evidence>
<accession>A0ABW1IV42</accession>